<comment type="function">
    <text evidence="10">The phosphoenolpyruvate-dependent sugar phosphotransferase system (sugar PTS), a major carbohydrate active transport system, catalyzes the phosphorylation of incoming sugar substrates concomitantly with their translocation across the cell membrane. The enzyme II UlaABC PTS system is involved in ascorbate transport.</text>
</comment>
<feature type="transmembrane region" description="Helical" evidence="14">
    <location>
        <begin position="41"/>
        <end position="62"/>
    </location>
</feature>
<comment type="subcellular location">
    <subcellularLocation>
        <location evidence="1">Cell membrane</location>
        <topology evidence="1">Multi-pass membrane protein</topology>
    </subcellularLocation>
</comment>
<keyword evidence="3" id="KW-0813">Transport</keyword>
<keyword evidence="4" id="KW-1003">Cell membrane</keyword>
<keyword evidence="9 14" id="KW-0472">Membrane</keyword>
<dbReference type="Pfam" id="PF03611">
    <property type="entry name" value="EIIC-GAT"/>
    <property type="match status" value="1"/>
</dbReference>
<keyword evidence="8 14" id="KW-1133">Transmembrane helix</keyword>
<dbReference type="GO" id="GO:0005886">
    <property type="term" value="C:plasma membrane"/>
    <property type="evidence" value="ECO:0007669"/>
    <property type="project" value="UniProtKB-SubCell"/>
</dbReference>
<feature type="transmembrane region" description="Helical" evidence="14">
    <location>
        <begin position="6"/>
        <end position="29"/>
    </location>
</feature>
<feature type="transmembrane region" description="Helical" evidence="14">
    <location>
        <begin position="186"/>
        <end position="207"/>
    </location>
</feature>
<comment type="similarity">
    <text evidence="11">Belongs to the UlaA family.</text>
</comment>
<evidence type="ECO:0000256" key="6">
    <source>
        <dbReference type="ARBA" id="ARBA00022683"/>
    </source>
</evidence>
<feature type="transmembrane region" description="Helical" evidence="14">
    <location>
        <begin position="453"/>
        <end position="474"/>
    </location>
</feature>
<organism evidence="15 16">
    <name type="scientific">Mesoplasma florum (strain ATCC 33453 / NBRC 100688 / NCTC 11704 / L1)</name>
    <name type="common">Acholeplasma florum</name>
    <dbReference type="NCBI Taxonomy" id="265311"/>
    <lineage>
        <taxon>Bacteria</taxon>
        <taxon>Bacillati</taxon>
        <taxon>Mycoplasmatota</taxon>
        <taxon>Mollicutes</taxon>
        <taxon>Entomoplasmatales</taxon>
        <taxon>Entomoplasmataceae</taxon>
        <taxon>Mesoplasma</taxon>
    </lineage>
</organism>
<evidence type="ECO:0000256" key="9">
    <source>
        <dbReference type="ARBA" id="ARBA00023136"/>
    </source>
</evidence>
<dbReference type="PATRIC" id="fig|265311.5.peg.645"/>
<dbReference type="OrthoDB" id="9796178at2"/>
<evidence type="ECO:0000256" key="13">
    <source>
        <dbReference type="ARBA" id="ARBA00042859"/>
    </source>
</evidence>
<dbReference type="PANTHER" id="PTHR33843:SF4">
    <property type="entry name" value="ASCORBATE-SPECIFIC PTS SYSTEM EIIC COMPONENT"/>
    <property type="match status" value="1"/>
</dbReference>
<reference evidence="15 16" key="1">
    <citation type="submission" date="2004-06" db="EMBL/GenBank/DDBJ databases">
        <authorList>
            <person name="Birren B.W."/>
            <person name="Stange-Thomann N."/>
            <person name="Hafez N."/>
            <person name="DeCaprio D."/>
            <person name="Fisher S."/>
            <person name="Butler J."/>
            <person name="Elkins T."/>
            <person name="Kodira C.D."/>
            <person name="Major J."/>
            <person name="Wang S."/>
            <person name="Nicol R."/>
            <person name="Nusbaum C."/>
        </authorList>
    </citation>
    <scope>NUCLEOTIDE SEQUENCE [LARGE SCALE GENOMIC DNA]</scope>
    <source>
        <strain evidence="16">ATCC 33453 / NBRC 100688 / NCTC 11704 / L1</strain>
    </source>
</reference>
<accession>Q6F0H4</accession>
<evidence type="ECO:0000313" key="16">
    <source>
        <dbReference type="Proteomes" id="UP000006647"/>
    </source>
</evidence>
<proteinExistence type="inferred from homology"/>
<dbReference type="InterPro" id="IPR051562">
    <property type="entry name" value="Ascorbate-PTS_EIIC"/>
</dbReference>
<dbReference type="EnsemblBacteria" id="AAT75999">
    <property type="protein sequence ID" value="AAT75999"/>
    <property type="gene ID" value="Mfl643"/>
</dbReference>
<dbReference type="PaxDb" id="265311-Mfl643"/>
<feature type="transmembrane region" description="Helical" evidence="14">
    <location>
        <begin position="153"/>
        <end position="174"/>
    </location>
</feature>
<keyword evidence="7 14" id="KW-0812">Transmembrane</keyword>
<dbReference type="HOGENOM" id="CLU_031784_0_1_14"/>
<dbReference type="AlphaFoldDB" id="Q6F0H4"/>
<feature type="transmembrane region" description="Helical" evidence="14">
    <location>
        <begin position="96"/>
        <end position="115"/>
    </location>
</feature>
<dbReference type="STRING" id="265311.Mfl643"/>
<evidence type="ECO:0000256" key="14">
    <source>
        <dbReference type="SAM" id="Phobius"/>
    </source>
</evidence>
<evidence type="ECO:0000256" key="11">
    <source>
        <dbReference type="ARBA" id="ARBA00038218"/>
    </source>
</evidence>
<dbReference type="Proteomes" id="UP000006647">
    <property type="component" value="Chromosome"/>
</dbReference>
<evidence type="ECO:0000256" key="10">
    <source>
        <dbReference type="ARBA" id="ARBA00037387"/>
    </source>
</evidence>
<dbReference type="eggNOG" id="COG3037">
    <property type="taxonomic scope" value="Bacteria"/>
</dbReference>
<evidence type="ECO:0000256" key="8">
    <source>
        <dbReference type="ARBA" id="ARBA00022989"/>
    </source>
</evidence>
<keyword evidence="6" id="KW-0598">Phosphotransferase system</keyword>
<dbReference type="RefSeq" id="WP_011183539.1">
    <property type="nucleotide sequence ID" value="NC_006055.1"/>
</dbReference>
<evidence type="ECO:0000256" key="1">
    <source>
        <dbReference type="ARBA" id="ARBA00004651"/>
    </source>
</evidence>
<evidence type="ECO:0000256" key="12">
    <source>
        <dbReference type="ARBA" id="ARBA00039702"/>
    </source>
</evidence>
<dbReference type="GeneID" id="2897726"/>
<dbReference type="InterPro" id="IPR004703">
    <property type="entry name" value="PTS_sugar-sp_permease"/>
</dbReference>
<dbReference type="KEGG" id="mfl:Mfl643"/>
<keyword evidence="16" id="KW-1185">Reference proteome</keyword>
<feature type="transmembrane region" description="Helical" evidence="14">
    <location>
        <begin position="334"/>
        <end position="355"/>
    </location>
</feature>
<dbReference type="PANTHER" id="PTHR33843">
    <property type="entry name" value="ASCORBATE-SPECIFIC PTS SYSTEM EIIC COMPONENT"/>
    <property type="match status" value="1"/>
</dbReference>
<evidence type="ECO:0000256" key="2">
    <source>
        <dbReference type="ARBA" id="ARBA00011738"/>
    </source>
</evidence>
<feature type="transmembrane region" description="Helical" evidence="14">
    <location>
        <begin position="122"/>
        <end position="141"/>
    </location>
</feature>
<evidence type="ECO:0000256" key="3">
    <source>
        <dbReference type="ARBA" id="ARBA00022448"/>
    </source>
</evidence>
<evidence type="ECO:0000313" key="15">
    <source>
        <dbReference type="EMBL" id="AAT75999.1"/>
    </source>
</evidence>
<evidence type="ECO:0000256" key="4">
    <source>
        <dbReference type="ARBA" id="ARBA00022475"/>
    </source>
</evidence>
<feature type="transmembrane region" description="Helical" evidence="14">
    <location>
        <begin position="235"/>
        <end position="256"/>
    </location>
</feature>
<gene>
    <name evidence="15" type="ordered locus">Mfl643</name>
</gene>
<protein>
    <recommendedName>
        <fullName evidence="12">Ascorbate-specific PTS system EIIC component</fullName>
    </recommendedName>
    <alternativeName>
        <fullName evidence="13">Ascorbate-specific permease IIC component UlaA</fullName>
    </alternativeName>
</protein>
<comment type="subunit">
    <text evidence="2">Homodimer.</text>
</comment>
<evidence type="ECO:0000256" key="5">
    <source>
        <dbReference type="ARBA" id="ARBA00022597"/>
    </source>
</evidence>
<dbReference type="NCBIfam" id="NF006920">
    <property type="entry name" value="PRK09410.1-2"/>
    <property type="match status" value="1"/>
</dbReference>
<feature type="transmembrane region" description="Helical" evidence="14">
    <location>
        <begin position="427"/>
        <end position="447"/>
    </location>
</feature>
<feature type="transmembrane region" description="Helical" evidence="14">
    <location>
        <begin position="277"/>
        <end position="299"/>
    </location>
</feature>
<feature type="transmembrane region" description="Helical" evidence="14">
    <location>
        <begin position="362"/>
        <end position="384"/>
    </location>
</feature>
<dbReference type="GO" id="GO:0009401">
    <property type="term" value="P:phosphoenolpyruvate-dependent sugar phosphotransferase system"/>
    <property type="evidence" value="ECO:0007669"/>
    <property type="project" value="UniProtKB-KW"/>
</dbReference>
<dbReference type="EMBL" id="AE017263">
    <property type="protein sequence ID" value="AAT75999.1"/>
    <property type="molecule type" value="Genomic_DNA"/>
</dbReference>
<sequence>MNEFIFFIKGFFGAPAVLIGLFALFGSLLQRKKFTEVLVSTLKAAVGYLILSGGIGLLVSTLDDFTTAFNELFGLQGVMPNSDALAGAIMEAIPEIATIAALMMFISIVLNIIFAKFSRFKYIFLTGHHTLFICVAVSTIFHFSGMSLSTDVWYFLIVGSAIVSLYMLLSPALTKKYMNHLTGDDKLYIGHANVMGFAIAGGIGGLVGKLKKGNVKSTEEIKFPKWLSVFSNSTVSVAVMMLMLFGVTYASLWGVAGKEQMVALGIIGENDSILVKIILDALIFTAGVEILIFGITTMINELIPALEGISKKLIPGAKMAVDCSVALSYSPTAVLIGFVSSFTGGIIGLLISIGLNLAAPAAIPAVIIPGIIAHFFTGGVSGTFGNIKGGILGAILGAFVNGIILTIVPLMFILMQSQLGWIFDSNGVLQWAESDYLIFNILGWILNAEWTKWLIMAIVFVGIGGLLVDGHFWIKKDKIKRPELYVKQKTTKKSTIKEEKSN</sequence>
<name>Q6F0H4_MESFL</name>
<evidence type="ECO:0000256" key="7">
    <source>
        <dbReference type="ARBA" id="ARBA00022692"/>
    </source>
</evidence>
<keyword evidence="5" id="KW-0762">Sugar transport</keyword>
<feature type="transmembrane region" description="Helical" evidence="14">
    <location>
        <begin position="390"/>
        <end position="415"/>
    </location>
</feature>